<dbReference type="Proteomes" id="UP000009183">
    <property type="component" value="Chromosome 18"/>
</dbReference>
<gene>
    <name evidence="1" type="ordered locus">VIT_18s0001g15300</name>
</gene>
<accession>E0CQM2</accession>
<reference evidence="2" key="1">
    <citation type="journal article" date="2007" name="Nature">
        <title>The grapevine genome sequence suggests ancestral hexaploidization in major angiosperm phyla.</title>
        <authorList>
            <consortium name="The French-Italian Public Consortium for Grapevine Genome Characterization."/>
            <person name="Jaillon O."/>
            <person name="Aury J.-M."/>
            <person name="Noel B."/>
            <person name="Policriti A."/>
            <person name="Clepet C."/>
            <person name="Casagrande A."/>
            <person name="Choisne N."/>
            <person name="Aubourg S."/>
            <person name="Vitulo N."/>
            <person name="Jubin C."/>
            <person name="Vezzi A."/>
            <person name="Legeai F."/>
            <person name="Hugueney P."/>
            <person name="Dasilva C."/>
            <person name="Horner D."/>
            <person name="Mica E."/>
            <person name="Jublot D."/>
            <person name="Poulain J."/>
            <person name="Bruyere C."/>
            <person name="Billault A."/>
            <person name="Segurens B."/>
            <person name="Gouyvenoux M."/>
            <person name="Ugarte E."/>
            <person name="Cattonaro F."/>
            <person name="Anthouard V."/>
            <person name="Vico V."/>
            <person name="Del Fabbro C."/>
            <person name="Alaux M."/>
            <person name="Di Gaspero G."/>
            <person name="Dumas V."/>
            <person name="Felice N."/>
            <person name="Paillard S."/>
            <person name="Juman I."/>
            <person name="Moroldo M."/>
            <person name="Scalabrin S."/>
            <person name="Canaguier A."/>
            <person name="Le Clainche I."/>
            <person name="Malacrida G."/>
            <person name="Durand E."/>
            <person name="Pesole G."/>
            <person name="Laucou V."/>
            <person name="Chatelet P."/>
            <person name="Merdinoglu D."/>
            <person name="Delledonne M."/>
            <person name="Pezzotti M."/>
            <person name="Lecharny A."/>
            <person name="Scarpelli C."/>
            <person name="Artiguenave F."/>
            <person name="Pe M.E."/>
            <person name="Valle G."/>
            <person name="Morgante M."/>
            <person name="Caboche M."/>
            <person name="Adam-Blondon A.-F."/>
            <person name="Weissenbach J."/>
            <person name="Quetier F."/>
            <person name="Wincker P."/>
        </authorList>
    </citation>
    <scope>NUCLEOTIDE SEQUENCE [LARGE SCALE GENOMIC DNA]</scope>
    <source>
        <strain evidence="2">cv. Pinot noir / PN40024</strain>
    </source>
</reference>
<dbReference type="InParanoid" id="E0CQM2"/>
<keyword evidence="2" id="KW-1185">Reference proteome</keyword>
<dbReference type="PaxDb" id="29760-VIT_18s0001g15300.t01"/>
<protein>
    <submittedName>
        <fullName evidence="1">Uncharacterized protein</fullName>
    </submittedName>
</protein>
<dbReference type="HOGENOM" id="CLU_3145545_0_0_1"/>
<name>E0CQM2_VITVI</name>
<evidence type="ECO:0000313" key="1">
    <source>
        <dbReference type="EMBL" id="CBI19951.3"/>
    </source>
</evidence>
<dbReference type="AlphaFoldDB" id="E0CQM2"/>
<dbReference type="EMBL" id="FN595227">
    <property type="protein sequence ID" value="CBI19951.3"/>
    <property type="molecule type" value="Genomic_DNA"/>
</dbReference>
<evidence type="ECO:0000313" key="2">
    <source>
        <dbReference type="Proteomes" id="UP000009183"/>
    </source>
</evidence>
<organism evidence="1 2">
    <name type="scientific">Vitis vinifera</name>
    <name type="common">Grape</name>
    <dbReference type="NCBI Taxonomy" id="29760"/>
    <lineage>
        <taxon>Eukaryota</taxon>
        <taxon>Viridiplantae</taxon>
        <taxon>Streptophyta</taxon>
        <taxon>Embryophyta</taxon>
        <taxon>Tracheophyta</taxon>
        <taxon>Spermatophyta</taxon>
        <taxon>Magnoliopsida</taxon>
        <taxon>eudicotyledons</taxon>
        <taxon>Gunneridae</taxon>
        <taxon>Pentapetalae</taxon>
        <taxon>rosids</taxon>
        <taxon>Vitales</taxon>
        <taxon>Vitaceae</taxon>
        <taxon>Viteae</taxon>
        <taxon>Vitis</taxon>
    </lineage>
</organism>
<proteinExistence type="predicted"/>
<sequence length="49" mass="5751">MKPRTEVDFSPLRTVFQVFNLFFKHSNHRLLAMKRNNIALISALSSFLN</sequence>